<dbReference type="RefSeq" id="WP_207448631.1">
    <property type="nucleotide sequence ID" value="NZ_CP061091.1"/>
</dbReference>
<feature type="transmembrane region" description="Helical" evidence="9">
    <location>
        <begin position="101"/>
        <end position="123"/>
    </location>
</feature>
<evidence type="ECO:0000256" key="8">
    <source>
        <dbReference type="ARBA" id="ARBA00025323"/>
    </source>
</evidence>
<feature type="transmembrane region" description="Helical" evidence="9">
    <location>
        <begin position="12"/>
        <end position="40"/>
    </location>
</feature>
<dbReference type="InterPro" id="IPR000515">
    <property type="entry name" value="MetI-like"/>
</dbReference>
<dbReference type="InterPro" id="IPR005667">
    <property type="entry name" value="Sulph_transpt2"/>
</dbReference>
<organism evidence="11 12">
    <name type="scientific">Roseomonas marmotae</name>
    <dbReference type="NCBI Taxonomy" id="2768161"/>
    <lineage>
        <taxon>Bacteria</taxon>
        <taxon>Pseudomonadati</taxon>
        <taxon>Pseudomonadota</taxon>
        <taxon>Alphaproteobacteria</taxon>
        <taxon>Acetobacterales</taxon>
        <taxon>Roseomonadaceae</taxon>
        <taxon>Roseomonas</taxon>
    </lineage>
</organism>
<keyword evidence="6 9" id="KW-0764">Sulfate transport</keyword>
<comment type="similarity">
    <text evidence="9">Belongs to the binding-protein-dependent transport system permease family. CysTW subfamily.</text>
</comment>
<evidence type="ECO:0000256" key="9">
    <source>
        <dbReference type="RuleBase" id="RU366001"/>
    </source>
</evidence>
<dbReference type="InterPro" id="IPR011865">
    <property type="entry name" value="CysT_permease"/>
</dbReference>
<reference evidence="11 12" key="1">
    <citation type="submission" date="2020-09" db="EMBL/GenBank/DDBJ databases">
        <title>Roseomonas.</title>
        <authorList>
            <person name="Zhu W."/>
        </authorList>
    </citation>
    <scope>NUCLEOTIDE SEQUENCE [LARGE SCALE GENOMIC DNA]</scope>
    <source>
        <strain evidence="11 12">1311</strain>
    </source>
</reference>
<dbReference type="Gene3D" id="1.10.3720.10">
    <property type="entry name" value="MetI-like"/>
    <property type="match status" value="1"/>
</dbReference>
<comment type="subunit">
    <text evidence="2">The complex is composed of two ATP-binding proteins (CysA), two transmembrane proteins (CysT and CysW) and a solute-binding protein (CysP).</text>
</comment>
<dbReference type="Proteomes" id="UP001518990">
    <property type="component" value="Unassembled WGS sequence"/>
</dbReference>
<dbReference type="InterPro" id="IPR035906">
    <property type="entry name" value="MetI-like_sf"/>
</dbReference>
<evidence type="ECO:0000256" key="4">
    <source>
        <dbReference type="ARBA" id="ARBA00022692"/>
    </source>
</evidence>
<evidence type="ECO:0000256" key="2">
    <source>
        <dbReference type="ARBA" id="ARBA00011779"/>
    </source>
</evidence>
<evidence type="ECO:0000313" key="11">
    <source>
        <dbReference type="EMBL" id="MBO1076038.1"/>
    </source>
</evidence>
<name>A0ABS3KHE9_9PROT</name>
<feature type="domain" description="ABC transmembrane type-1" evidence="10">
    <location>
        <begin position="63"/>
        <end position="264"/>
    </location>
</feature>
<feature type="transmembrane region" description="Helical" evidence="9">
    <location>
        <begin position="60"/>
        <end position="89"/>
    </location>
</feature>
<dbReference type="PANTHER" id="PTHR30406">
    <property type="entry name" value="SULFATE TRANSPORT SYSTEM PERMEASE PROTEIN"/>
    <property type="match status" value="1"/>
</dbReference>
<feature type="transmembrane region" description="Helical" evidence="9">
    <location>
        <begin position="135"/>
        <end position="159"/>
    </location>
</feature>
<feature type="transmembrane region" description="Helical" evidence="9">
    <location>
        <begin position="245"/>
        <end position="266"/>
    </location>
</feature>
<evidence type="ECO:0000256" key="3">
    <source>
        <dbReference type="ARBA" id="ARBA00022448"/>
    </source>
</evidence>
<gene>
    <name evidence="11" type="primary">cysT</name>
    <name evidence="11" type="ORF">IAI60_15580</name>
</gene>
<keyword evidence="12" id="KW-1185">Reference proteome</keyword>
<keyword evidence="7 9" id="KW-0472">Membrane</keyword>
<keyword evidence="4 9" id="KW-0812">Transmembrane</keyword>
<dbReference type="SUPFAM" id="SSF161098">
    <property type="entry name" value="MetI-like"/>
    <property type="match status" value="1"/>
</dbReference>
<proteinExistence type="inferred from homology"/>
<evidence type="ECO:0000313" key="12">
    <source>
        <dbReference type="Proteomes" id="UP001518990"/>
    </source>
</evidence>
<dbReference type="NCBIfam" id="TIGR00969">
    <property type="entry name" value="3a0106s02"/>
    <property type="match status" value="1"/>
</dbReference>
<comment type="function">
    <text evidence="9">Part of the ABC transporter complex (TC 3.A.1.6.1) involved in sulfate/thiosulfate import.</text>
</comment>
<dbReference type="PROSITE" id="PS50928">
    <property type="entry name" value="ABC_TM1"/>
    <property type="match status" value="1"/>
</dbReference>
<dbReference type="PANTHER" id="PTHR30406:SF8">
    <property type="entry name" value="SULFATE TRANSPORT SYSTEM PERMEASE PROTEIN CYST"/>
    <property type="match status" value="1"/>
</dbReference>
<dbReference type="CDD" id="cd06261">
    <property type="entry name" value="TM_PBP2"/>
    <property type="match status" value="1"/>
</dbReference>
<feature type="transmembrane region" description="Helical" evidence="9">
    <location>
        <begin position="218"/>
        <end position="238"/>
    </location>
</feature>
<comment type="caution">
    <text evidence="11">The sequence shown here is derived from an EMBL/GenBank/DDBJ whole genome shotgun (WGS) entry which is preliminary data.</text>
</comment>
<sequence>MSIAPRRHQRDALPGFYLSLGVTLLWLGGIVLVPLLALLLRPLELGPLGFWNSITEPRVLAALRLSFLGALAASLVNLPLGLLVAWVLVRYRFPGRKLLDSMVDLPFALPTAVAGLALTAIYAPNGWLGAPLAALGIKVAYTPLGVGLAMAFVGLPFIVRTVEPVLRDMPPEGEEAAATLGATRAQTLWRVVLPALAPALLAGFAMASARAIGEYGSVIFIAGNMPMISEIAPLLIVVRLEQFDYAGAAAVGIAMLALSFLLLLALNLANRLWRRA</sequence>
<comment type="caution">
    <text evidence="9">Lacks conserved residue(s) required for the propagation of feature annotation.</text>
</comment>
<protein>
    <recommendedName>
        <fullName evidence="9">Sulfate transport system permease protein CysT</fullName>
    </recommendedName>
</protein>
<keyword evidence="5 9" id="KW-1133">Transmembrane helix</keyword>
<evidence type="ECO:0000256" key="6">
    <source>
        <dbReference type="ARBA" id="ARBA00023032"/>
    </source>
</evidence>
<dbReference type="EMBL" id="JACTNF010000016">
    <property type="protein sequence ID" value="MBO1076038.1"/>
    <property type="molecule type" value="Genomic_DNA"/>
</dbReference>
<evidence type="ECO:0000256" key="5">
    <source>
        <dbReference type="ARBA" id="ARBA00022989"/>
    </source>
</evidence>
<dbReference type="NCBIfam" id="TIGR02139">
    <property type="entry name" value="permease_CysT"/>
    <property type="match status" value="1"/>
</dbReference>
<evidence type="ECO:0000256" key="1">
    <source>
        <dbReference type="ARBA" id="ARBA00004651"/>
    </source>
</evidence>
<keyword evidence="3 9" id="KW-0813">Transport</keyword>
<dbReference type="Pfam" id="PF00528">
    <property type="entry name" value="BPD_transp_1"/>
    <property type="match status" value="1"/>
</dbReference>
<evidence type="ECO:0000259" key="10">
    <source>
        <dbReference type="PROSITE" id="PS50928"/>
    </source>
</evidence>
<accession>A0ABS3KHE9</accession>
<comment type="function">
    <text evidence="8">Part of the ABC transporter complex CysAWTP (TC 3.A.1.6.1) involved in sulfate/thiosulfate import. Probably responsible for the translocation of the substrate across the membrane.</text>
</comment>
<evidence type="ECO:0000256" key="7">
    <source>
        <dbReference type="ARBA" id="ARBA00023136"/>
    </source>
</evidence>
<comment type="subcellular location">
    <subcellularLocation>
        <location evidence="1">Cell membrane</location>
        <topology evidence="1">Multi-pass membrane protein</topology>
    </subcellularLocation>
</comment>